<dbReference type="PANTHER" id="PTHR47070">
    <property type="entry name" value="HYDROXYPROLINE-RICH GLYCOPROTEIN-LIKE"/>
    <property type="match status" value="1"/>
</dbReference>
<dbReference type="Gramene" id="Psat05G0295700-T1">
    <property type="protein sequence ID" value="KAI5406426.1"/>
    <property type="gene ID" value="KIW84_052957"/>
</dbReference>
<comment type="caution">
    <text evidence="2">The sequence shown here is derived from an EMBL/GenBank/DDBJ whole genome shotgun (WGS) entry which is preliminary data.</text>
</comment>
<feature type="compositionally biased region" description="Polar residues" evidence="1">
    <location>
        <begin position="83"/>
        <end position="92"/>
    </location>
</feature>
<dbReference type="EMBL" id="JAMSHJ010000005">
    <property type="protein sequence ID" value="KAI5406426.1"/>
    <property type="molecule type" value="Genomic_DNA"/>
</dbReference>
<feature type="compositionally biased region" description="Polar residues" evidence="1">
    <location>
        <begin position="33"/>
        <end position="71"/>
    </location>
</feature>
<dbReference type="PANTHER" id="PTHR47070:SF2">
    <property type="entry name" value="OS06G0206100 PROTEIN"/>
    <property type="match status" value="1"/>
</dbReference>
<proteinExistence type="predicted"/>
<dbReference type="Proteomes" id="UP001058974">
    <property type="component" value="Chromosome 5"/>
</dbReference>
<evidence type="ECO:0000313" key="2">
    <source>
        <dbReference type="EMBL" id="KAI5406426.1"/>
    </source>
</evidence>
<feature type="region of interest" description="Disordered" evidence="1">
    <location>
        <begin position="15"/>
        <end position="92"/>
    </location>
</feature>
<sequence length="241" mass="26652">MIPDHREQLDVKLGVVGVRRQSSDHKGRKLFPPSSSHANNSVVGKDGTSSDSFQSAGTVQKTEHLSQTAVTEPSFPGVAVSRPSLNNQHNSRPQVMEHQLLAVSISSKEQSKDEINRALEVRVIHNTSSEWQQIKEATAKKAREAAAISQNDEVGEVTCFELLEALELSRCFHYTAYDVDDWKVVQRYTFNAVVTQQDLDDTYRPPFKSCLIMGVMHLLVHLKHLLLGAHPCVEGVLSGGG</sequence>
<name>A0A9D4WTM0_PEA</name>
<organism evidence="2 3">
    <name type="scientific">Pisum sativum</name>
    <name type="common">Garden pea</name>
    <name type="synonym">Lathyrus oleraceus</name>
    <dbReference type="NCBI Taxonomy" id="3888"/>
    <lineage>
        <taxon>Eukaryota</taxon>
        <taxon>Viridiplantae</taxon>
        <taxon>Streptophyta</taxon>
        <taxon>Embryophyta</taxon>
        <taxon>Tracheophyta</taxon>
        <taxon>Spermatophyta</taxon>
        <taxon>Magnoliopsida</taxon>
        <taxon>eudicotyledons</taxon>
        <taxon>Gunneridae</taxon>
        <taxon>Pentapetalae</taxon>
        <taxon>rosids</taxon>
        <taxon>fabids</taxon>
        <taxon>Fabales</taxon>
        <taxon>Fabaceae</taxon>
        <taxon>Papilionoideae</taxon>
        <taxon>50 kb inversion clade</taxon>
        <taxon>NPAAA clade</taxon>
        <taxon>Hologalegina</taxon>
        <taxon>IRL clade</taxon>
        <taxon>Fabeae</taxon>
        <taxon>Lathyrus</taxon>
    </lineage>
</organism>
<keyword evidence="3" id="KW-1185">Reference proteome</keyword>
<evidence type="ECO:0000256" key="1">
    <source>
        <dbReference type="SAM" id="MobiDB-lite"/>
    </source>
</evidence>
<evidence type="ECO:0000313" key="3">
    <source>
        <dbReference type="Proteomes" id="UP001058974"/>
    </source>
</evidence>
<accession>A0A9D4WTM0</accession>
<protein>
    <submittedName>
        <fullName evidence="2">Uncharacterized protein</fullName>
    </submittedName>
</protein>
<gene>
    <name evidence="2" type="ORF">KIW84_052957</name>
</gene>
<reference evidence="2 3" key="1">
    <citation type="journal article" date="2022" name="Nat. Genet.">
        <title>Improved pea reference genome and pan-genome highlight genomic features and evolutionary characteristics.</title>
        <authorList>
            <person name="Yang T."/>
            <person name="Liu R."/>
            <person name="Luo Y."/>
            <person name="Hu S."/>
            <person name="Wang D."/>
            <person name="Wang C."/>
            <person name="Pandey M.K."/>
            <person name="Ge S."/>
            <person name="Xu Q."/>
            <person name="Li N."/>
            <person name="Li G."/>
            <person name="Huang Y."/>
            <person name="Saxena R.K."/>
            <person name="Ji Y."/>
            <person name="Li M."/>
            <person name="Yan X."/>
            <person name="He Y."/>
            <person name="Liu Y."/>
            <person name="Wang X."/>
            <person name="Xiang C."/>
            <person name="Varshney R.K."/>
            <person name="Ding H."/>
            <person name="Gao S."/>
            <person name="Zong X."/>
        </authorList>
    </citation>
    <scope>NUCLEOTIDE SEQUENCE [LARGE SCALE GENOMIC DNA]</scope>
    <source>
        <strain evidence="2 3">cv. Zhongwan 6</strain>
    </source>
</reference>
<dbReference type="AlphaFoldDB" id="A0A9D4WTM0"/>